<gene>
    <name evidence="2" type="ORF">OE88DRAFT_529324</name>
</gene>
<evidence type="ECO:0000313" key="2">
    <source>
        <dbReference type="EMBL" id="TFK48471.1"/>
    </source>
</evidence>
<dbReference type="EMBL" id="ML213519">
    <property type="protein sequence ID" value="TFK48471.1"/>
    <property type="molecule type" value="Genomic_DNA"/>
</dbReference>
<feature type="region of interest" description="Disordered" evidence="1">
    <location>
        <begin position="133"/>
        <end position="152"/>
    </location>
</feature>
<accession>A0A5C3N3X0</accession>
<evidence type="ECO:0000313" key="3">
    <source>
        <dbReference type="Proteomes" id="UP000305948"/>
    </source>
</evidence>
<keyword evidence="3" id="KW-1185">Reference proteome</keyword>
<dbReference type="Proteomes" id="UP000305948">
    <property type="component" value="Unassembled WGS sequence"/>
</dbReference>
<proteinExistence type="predicted"/>
<reference evidence="2 3" key="1">
    <citation type="journal article" date="2019" name="Nat. Ecol. Evol.">
        <title>Megaphylogeny resolves global patterns of mushroom evolution.</title>
        <authorList>
            <person name="Varga T."/>
            <person name="Krizsan K."/>
            <person name="Foldi C."/>
            <person name="Dima B."/>
            <person name="Sanchez-Garcia M."/>
            <person name="Sanchez-Ramirez S."/>
            <person name="Szollosi G.J."/>
            <person name="Szarkandi J.G."/>
            <person name="Papp V."/>
            <person name="Albert L."/>
            <person name="Andreopoulos W."/>
            <person name="Angelini C."/>
            <person name="Antonin V."/>
            <person name="Barry K.W."/>
            <person name="Bougher N.L."/>
            <person name="Buchanan P."/>
            <person name="Buyck B."/>
            <person name="Bense V."/>
            <person name="Catcheside P."/>
            <person name="Chovatia M."/>
            <person name="Cooper J."/>
            <person name="Damon W."/>
            <person name="Desjardin D."/>
            <person name="Finy P."/>
            <person name="Geml J."/>
            <person name="Haridas S."/>
            <person name="Hughes K."/>
            <person name="Justo A."/>
            <person name="Karasinski D."/>
            <person name="Kautmanova I."/>
            <person name="Kiss B."/>
            <person name="Kocsube S."/>
            <person name="Kotiranta H."/>
            <person name="LaButti K.M."/>
            <person name="Lechner B.E."/>
            <person name="Liimatainen K."/>
            <person name="Lipzen A."/>
            <person name="Lukacs Z."/>
            <person name="Mihaltcheva S."/>
            <person name="Morgado L.N."/>
            <person name="Niskanen T."/>
            <person name="Noordeloos M.E."/>
            <person name="Ohm R.A."/>
            <person name="Ortiz-Santana B."/>
            <person name="Ovrebo C."/>
            <person name="Racz N."/>
            <person name="Riley R."/>
            <person name="Savchenko A."/>
            <person name="Shiryaev A."/>
            <person name="Soop K."/>
            <person name="Spirin V."/>
            <person name="Szebenyi C."/>
            <person name="Tomsovsky M."/>
            <person name="Tulloss R.E."/>
            <person name="Uehling J."/>
            <person name="Grigoriev I.V."/>
            <person name="Vagvolgyi C."/>
            <person name="Papp T."/>
            <person name="Martin F.M."/>
            <person name="Miettinen O."/>
            <person name="Hibbett D.S."/>
            <person name="Nagy L.G."/>
        </authorList>
    </citation>
    <scope>NUCLEOTIDE SEQUENCE [LARGE SCALE GENOMIC DNA]</scope>
    <source>
        <strain evidence="2 3">OMC1185</strain>
    </source>
</reference>
<name>A0A5C3N3X0_9AGAM</name>
<dbReference type="AlphaFoldDB" id="A0A5C3N3X0"/>
<evidence type="ECO:0000256" key="1">
    <source>
        <dbReference type="SAM" id="MobiDB-lite"/>
    </source>
</evidence>
<protein>
    <submittedName>
        <fullName evidence="2">Uncharacterized protein</fullName>
    </submittedName>
</protein>
<sequence length="255" mass="27397">MRGTDADGLWIDRYEQLWGSEDPVHIRSSSVSVAELLTPVSRGCDTGTPLRAGQDGLTATRSARSKRKAEQDDCPAKRHRLSDTPAAVYTGNSPHSSALALRHVNRPDGLPTASSPFPPEFTSATVLPTAPSLRTASARPGTRTSAGPHGNVLYRRLFPSSSSRPVPFQPKTEKQIPPASSACIPERTGFWQTIQSRPASAVVPIRVSVEEALKEAGPGMSGGDVRVFVGGERYKGREFVCLDLGDLGAERRRTV</sequence>
<feature type="region of interest" description="Disordered" evidence="1">
    <location>
        <begin position="40"/>
        <end position="94"/>
    </location>
</feature>
<organism evidence="2 3">
    <name type="scientific">Heliocybe sulcata</name>
    <dbReference type="NCBI Taxonomy" id="5364"/>
    <lineage>
        <taxon>Eukaryota</taxon>
        <taxon>Fungi</taxon>
        <taxon>Dikarya</taxon>
        <taxon>Basidiomycota</taxon>
        <taxon>Agaricomycotina</taxon>
        <taxon>Agaricomycetes</taxon>
        <taxon>Gloeophyllales</taxon>
        <taxon>Gloeophyllaceae</taxon>
        <taxon>Heliocybe</taxon>
    </lineage>
</organism>